<feature type="region of interest" description="Disordered" evidence="1">
    <location>
        <begin position="76"/>
        <end position="106"/>
    </location>
</feature>
<feature type="region of interest" description="Disordered" evidence="1">
    <location>
        <begin position="1"/>
        <end position="40"/>
    </location>
</feature>
<gene>
    <name evidence="2" type="ORF">GGD71_006577</name>
</gene>
<feature type="compositionally biased region" description="Basic residues" evidence="1">
    <location>
        <begin position="92"/>
        <end position="101"/>
    </location>
</feature>
<comment type="caution">
    <text evidence="2">The sequence shown here is derived from an EMBL/GenBank/DDBJ whole genome shotgun (WGS) entry which is preliminary data.</text>
</comment>
<name>A0A840FZT4_9BURK</name>
<evidence type="ECO:0000313" key="2">
    <source>
        <dbReference type="EMBL" id="MBB4225764.1"/>
    </source>
</evidence>
<dbReference type="Proteomes" id="UP000524450">
    <property type="component" value="Unassembled WGS sequence"/>
</dbReference>
<dbReference type="AlphaFoldDB" id="A0A840FZT4"/>
<evidence type="ECO:0000313" key="3">
    <source>
        <dbReference type="Proteomes" id="UP000524450"/>
    </source>
</evidence>
<reference evidence="2 3" key="1">
    <citation type="submission" date="2020-08" db="EMBL/GenBank/DDBJ databases">
        <title>Genomic Encyclopedia of Type Strains, Phase IV (KMG-V): Genome sequencing to study the core and pangenomes of soil and plant-associated prokaryotes.</title>
        <authorList>
            <person name="Whitman W."/>
        </authorList>
    </citation>
    <scope>NUCLEOTIDE SEQUENCE [LARGE SCALE GENOMIC DNA]</scope>
    <source>
        <strain evidence="2 3">34/80</strain>
    </source>
</reference>
<protein>
    <submittedName>
        <fullName evidence="2">Uncharacterized protein</fullName>
    </submittedName>
</protein>
<feature type="region of interest" description="Disordered" evidence="1">
    <location>
        <begin position="144"/>
        <end position="199"/>
    </location>
</feature>
<organism evidence="2 3">
    <name type="scientific">Variovorax guangxiensis</name>
    <dbReference type="NCBI Taxonomy" id="1775474"/>
    <lineage>
        <taxon>Bacteria</taxon>
        <taxon>Pseudomonadati</taxon>
        <taxon>Pseudomonadota</taxon>
        <taxon>Betaproteobacteria</taxon>
        <taxon>Burkholderiales</taxon>
        <taxon>Comamonadaceae</taxon>
        <taxon>Variovorax</taxon>
    </lineage>
</organism>
<dbReference type="EMBL" id="JACIFZ010000014">
    <property type="protein sequence ID" value="MBB4225764.1"/>
    <property type="molecule type" value="Genomic_DNA"/>
</dbReference>
<evidence type="ECO:0000256" key="1">
    <source>
        <dbReference type="SAM" id="MobiDB-lite"/>
    </source>
</evidence>
<feature type="region of interest" description="Disordered" evidence="1">
    <location>
        <begin position="213"/>
        <end position="246"/>
    </location>
</feature>
<feature type="compositionally biased region" description="Polar residues" evidence="1">
    <location>
        <begin position="157"/>
        <end position="168"/>
    </location>
</feature>
<proteinExistence type="predicted"/>
<sequence length="275" mass="29487">MLKLPVASDRRVRRACSDAAGRPSGGRRTTETNSESSAFAELPVLPEALSKTADQNTYRAWSTGRPLDCAPRILFVNNEGTRTGGVGDHRPRAPPRRRRQRPSAPSSALALLMLSSQPSIVATLASNADDVSAATRKRSLRSLLSAHPIPGRRNQAAAANSFPTSKSAMQPVAPRVGRELGRLPRSPRSNPAAHRRAMPEGCRATRVPALKVSKGKISRHPDRCSGVSAASNPSRSGLARGCVEDSTHRRRLRPLAIGDGSVMRLRTNRSGPPLD</sequence>
<accession>A0A840FZT4</accession>